<proteinExistence type="predicted"/>
<reference evidence="3 4" key="1">
    <citation type="submission" date="2018-03" db="EMBL/GenBank/DDBJ databases">
        <title>Genomic Encyclopedia of Archaeal and Bacterial Type Strains, Phase II (KMG-II): from individual species to whole genera.</title>
        <authorList>
            <person name="Goeker M."/>
        </authorList>
    </citation>
    <scope>NUCLEOTIDE SEQUENCE [LARGE SCALE GENOMIC DNA]</scope>
    <source>
        <strain evidence="3 4">DSM 28229</strain>
    </source>
</reference>
<feature type="region of interest" description="Disordered" evidence="1">
    <location>
        <begin position="605"/>
        <end position="633"/>
    </location>
</feature>
<dbReference type="SMART" id="SM00089">
    <property type="entry name" value="PKD"/>
    <property type="match status" value="4"/>
</dbReference>
<keyword evidence="4" id="KW-1185">Reference proteome</keyword>
<gene>
    <name evidence="3" type="ORF">BC781_103308</name>
</gene>
<dbReference type="OrthoDB" id="1521709at2"/>
<evidence type="ECO:0000256" key="1">
    <source>
        <dbReference type="SAM" id="MobiDB-lite"/>
    </source>
</evidence>
<evidence type="ECO:0000313" key="4">
    <source>
        <dbReference type="Proteomes" id="UP000245535"/>
    </source>
</evidence>
<protein>
    <recommendedName>
        <fullName evidence="2">PKD domain-containing protein</fullName>
    </recommendedName>
</protein>
<dbReference type="InterPro" id="IPR022409">
    <property type="entry name" value="PKD/Chitinase_dom"/>
</dbReference>
<name>A0A315ZB67_SEDFL</name>
<dbReference type="AlphaFoldDB" id="A0A315ZB67"/>
<feature type="domain" description="PKD" evidence="2">
    <location>
        <begin position="205"/>
        <end position="272"/>
    </location>
</feature>
<dbReference type="InterPro" id="IPR000601">
    <property type="entry name" value="PKD_dom"/>
</dbReference>
<comment type="caution">
    <text evidence="3">The sequence shown here is derived from an EMBL/GenBank/DDBJ whole genome shotgun (WGS) entry which is preliminary data.</text>
</comment>
<sequence>MNKSKYLRLWTYGLFILCFFQIQFTKADDPFARIIASPTGAICTGDTILFSDNSFSTSTDLDTWEWTFSGGTPSVATGQGPHEIVWNSAGDFEIQLIVSTNGISDTTTYEVSVVEAPISNDFTETIDLSNGPVNVQLTPDNFNSSFSYTWIINDLVEGEVVYNEANVSHLIQVNGNHTGQLVVSNGSCSSSYDVLITSAGGEGDLVANFTISDTVSCVDSYLTFEHENTEGVTSWEWDFGEGAHPRFAYNGGPINVFYSSPGVKSVLLVVGNGGLSESVEREVVIGGSENGISIAANPKLSTDGDTIFVQPSSVISFRPNGESGLANSYLWDFGDPFAQEADSTSESRIGDHSFDTGGLYAVKLTRESSEGCVSEFVQYVRVVTESDQSGDFAISPSGKTCVFNSVSFTSKARGFAQGAAEVVWYFGAEGDAFPQSSDGFIPDSVYWTQPGKKIIKVVSKSSQDYEDSVVHSLIYDVLAYPEATFSFNDTAICSSNAQEVSFLPSMQLEYGIYNWSVVDESGGEQSSSSVEPKFTLLPDEKYTVSLEVSNSYCTSSYSRIIQTGSGCDDIWAGLIVQPARDNCGLLRYIIEGVGSESIQSWDFNFGGGTAEPEADGTSSGPFTVDFPPSQSGSQITLTVDDGSGNEETVTVTLDGSNQVRIP</sequence>
<dbReference type="SUPFAM" id="SSF49299">
    <property type="entry name" value="PKD domain"/>
    <property type="match status" value="4"/>
</dbReference>
<dbReference type="PROSITE" id="PS50093">
    <property type="entry name" value="PKD"/>
    <property type="match status" value="2"/>
</dbReference>
<feature type="domain" description="PKD" evidence="2">
    <location>
        <begin position="322"/>
        <end position="371"/>
    </location>
</feature>
<evidence type="ECO:0000313" key="3">
    <source>
        <dbReference type="EMBL" id="PWJ42058.1"/>
    </source>
</evidence>
<evidence type="ECO:0000259" key="2">
    <source>
        <dbReference type="PROSITE" id="PS50093"/>
    </source>
</evidence>
<dbReference type="Gene3D" id="2.60.40.10">
    <property type="entry name" value="Immunoglobulins"/>
    <property type="match status" value="4"/>
</dbReference>
<dbReference type="RefSeq" id="WP_109618662.1">
    <property type="nucleotide sequence ID" value="NZ_QGDO01000003.1"/>
</dbReference>
<dbReference type="EMBL" id="QGDO01000003">
    <property type="protein sequence ID" value="PWJ42058.1"/>
    <property type="molecule type" value="Genomic_DNA"/>
</dbReference>
<dbReference type="Proteomes" id="UP000245535">
    <property type="component" value="Unassembled WGS sequence"/>
</dbReference>
<dbReference type="Pfam" id="PF00801">
    <property type="entry name" value="PKD"/>
    <property type="match status" value="1"/>
</dbReference>
<accession>A0A315ZB67</accession>
<dbReference type="InterPro" id="IPR035986">
    <property type="entry name" value="PKD_dom_sf"/>
</dbReference>
<dbReference type="InterPro" id="IPR013783">
    <property type="entry name" value="Ig-like_fold"/>
</dbReference>
<organism evidence="3 4">
    <name type="scientific">Sediminitomix flava</name>
    <dbReference type="NCBI Taxonomy" id="379075"/>
    <lineage>
        <taxon>Bacteria</taxon>
        <taxon>Pseudomonadati</taxon>
        <taxon>Bacteroidota</taxon>
        <taxon>Cytophagia</taxon>
        <taxon>Cytophagales</taxon>
        <taxon>Flammeovirgaceae</taxon>
        <taxon>Sediminitomix</taxon>
    </lineage>
</organism>